<comment type="caution">
    <text evidence="1">The sequence shown here is derived from an EMBL/GenBank/DDBJ whole genome shotgun (WGS) entry which is preliminary data.</text>
</comment>
<name>A0AA40WB64_LEPIR</name>
<evidence type="ECO:0000313" key="2">
    <source>
        <dbReference type="Proteomes" id="UP000644282"/>
    </source>
</evidence>
<organism evidence="1 2">
    <name type="scientific">Leptospira interrogans serovar Pomona</name>
    <dbReference type="NCBI Taxonomy" id="44276"/>
    <lineage>
        <taxon>Bacteria</taxon>
        <taxon>Pseudomonadati</taxon>
        <taxon>Spirochaetota</taxon>
        <taxon>Spirochaetia</taxon>
        <taxon>Leptospirales</taxon>
        <taxon>Leptospiraceae</taxon>
        <taxon>Leptospira</taxon>
    </lineage>
</organism>
<dbReference type="AlphaFoldDB" id="A0AA40WB64"/>
<dbReference type="EMBL" id="JADDXF010000014">
    <property type="protein sequence ID" value="MBE8430186.1"/>
    <property type="molecule type" value="Genomic_DNA"/>
</dbReference>
<gene>
    <name evidence="1" type="ORF">IQB77_10010</name>
</gene>
<evidence type="ECO:0000313" key="1">
    <source>
        <dbReference type="EMBL" id="MBE8430186.1"/>
    </source>
</evidence>
<reference evidence="1" key="1">
    <citation type="submission" date="2020-10" db="EMBL/GenBank/DDBJ databases">
        <title>New Zealand Leptospira genomics.</title>
        <authorList>
            <person name="Wilkinson D.A."/>
            <person name="Nisa S."/>
            <person name="Moinet M."/>
            <person name="Benschop J."/>
        </authorList>
    </citation>
    <scope>NUCLEOTIDE SEQUENCE</scope>
    <source>
        <strain evidence="1">ESR8</strain>
    </source>
</reference>
<dbReference type="NCBIfam" id="NF047682">
    <property type="entry name" value="LIC12628_fam"/>
    <property type="match status" value="1"/>
</dbReference>
<sequence length="76" mass="9598">MRMILIIFRRLELIISWEKIRHQHPKEEWKRLLEKVERGSSHIFTEKRFWYNSTETEENHSYSILYRAKQIRKKPK</sequence>
<dbReference type="RefSeq" id="WP_001242356.1">
    <property type="nucleotide sequence ID" value="NZ_CP186594.1"/>
</dbReference>
<dbReference type="GeneID" id="61142505"/>
<proteinExistence type="predicted"/>
<protein>
    <submittedName>
        <fullName evidence="1">Uncharacterized protein</fullName>
    </submittedName>
</protein>
<accession>A0AA40WB64</accession>
<dbReference type="Proteomes" id="UP000644282">
    <property type="component" value="Unassembled WGS sequence"/>
</dbReference>